<feature type="transmembrane region" description="Helical" evidence="8">
    <location>
        <begin position="84"/>
        <end position="102"/>
    </location>
</feature>
<evidence type="ECO:0000256" key="8">
    <source>
        <dbReference type="SAM" id="Phobius"/>
    </source>
</evidence>
<keyword evidence="4 8" id="KW-0472">Membrane</keyword>
<feature type="transmembrane region" description="Helical" evidence="8">
    <location>
        <begin position="56"/>
        <end position="77"/>
    </location>
</feature>
<dbReference type="SUPFAM" id="SSF103473">
    <property type="entry name" value="MFS general substrate transporter"/>
    <property type="match status" value="1"/>
</dbReference>
<feature type="transmembrane region" description="Helical" evidence="8">
    <location>
        <begin position="336"/>
        <end position="351"/>
    </location>
</feature>
<sequence>MTSPRRSGVVAWAMWDTGATGMNAIVVTFVFSVYLTGSVGEGAPGGTTPAEWLGRALTASGLVVALLAPATGVWVDVAHRRRAVLAALTGTAVVLTAAMSLIQNDPAYLWPGLVLLACTAACSDLATVPYNAMLRELSTPSTSGRISGIGSAAGYAGTVLLLLIVYLGLVQGDGDTRGLFGITSANGWPARAAMLLTAAWFILFALPLLVIRRTESPVEVTARVGLVGAYRNLWAELRDQWSRDHNLVYYLVASAIFRDGLTGIFTFGAVVGVAVYGVSQADVLLFGACACTVAAIGAVIGGMVDDRIGSKPVIVGSLTSLIVIGCVMIALDGPLAFWVCGLLLCLFVGPTQSSARTQMLRLTSEGKEGVAFGLYTTTGRAASPLAPWFFAMFIGIFGTDRAGMGGVATVLALGLIAMLLVRTPPNAVLTERAADGKPRAGV</sequence>
<protein>
    <recommendedName>
        <fullName evidence="6">Proton-coupled antiporter flippase LtaA</fullName>
    </recommendedName>
    <alternativeName>
        <fullName evidence="7">Lipoteichoic acid protein A</fullName>
    </alternativeName>
</protein>
<gene>
    <name evidence="9" type="ORF">NM203_14415</name>
</gene>
<feature type="transmembrane region" description="Helical" evidence="8">
    <location>
        <begin position="12"/>
        <end position="36"/>
    </location>
</feature>
<dbReference type="Gene3D" id="1.20.1250.20">
    <property type="entry name" value="MFS general substrate transporter like domains"/>
    <property type="match status" value="2"/>
</dbReference>
<reference evidence="9 10" key="1">
    <citation type="submission" date="2022-06" db="EMBL/GenBank/DDBJ databases">
        <title>Mycolicibacterium sp. CAU 1645 isolated from seawater.</title>
        <authorList>
            <person name="Kim W."/>
        </authorList>
    </citation>
    <scope>NUCLEOTIDE SEQUENCE [LARGE SCALE GENOMIC DNA]</scope>
    <source>
        <strain evidence="9 10">CAU 1645</strain>
    </source>
</reference>
<evidence type="ECO:0000313" key="10">
    <source>
        <dbReference type="Proteomes" id="UP001651690"/>
    </source>
</evidence>
<dbReference type="Pfam" id="PF07690">
    <property type="entry name" value="MFS_1"/>
    <property type="match status" value="1"/>
</dbReference>
<dbReference type="RefSeq" id="WP_255060674.1">
    <property type="nucleotide sequence ID" value="NZ_JANDBD010000005.1"/>
</dbReference>
<evidence type="ECO:0000256" key="6">
    <source>
        <dbReference type="ARBA" id="ARBA00039715"/>
    </source>
</evidence>
<proteinExistence type="inferred from homology"/>
<feature type="transmembrane region" description="Helical" evidence="8">
    <location>
        <begin position="283"/>
        <end position="301"/>
    </location>
</feature>
<feature type="transmembrane region" description="Helical" evidence="8">
    <location>
        <begin position="190"/>
        <end position="211"/>
    </location>
</feature>
<comment type="similarity">
    <text evidence="5">Belongs to the major facilitator superfamily. LtaA family.</text>
</comment>
<evidence type="ECO:0000256" key="4">
    <source>
        <dbReference type="ARBA" id="ARBA00023136"/>
    </source>
</evidence>
<dbReference type="Proteomes" id="UP001651690">
    <property type="component" value="Unassembled WGS sequence"/>
</dbReference>
<dbReference type="EMBL" id="JANDBD010000005">
    <property type="protein sequence ID" value="MCP9273381.1"/>
    <property type="molecule type" value="Genomic_DNA"/>
</dbReference>
<comment type="subcellular location">
    <subcellularLocation>
        <location evidence="1">Endomembrane system</location>
        <topology evidence="1">Multi-pass membrane protein</topology>
    </subcellularLocation>
</comment>
<evidence type="ECO:0000313" key="9">
    <source>
        <dbReference type="EMBL" id="MCP9273381.1"/>
    </source>
</evidence>
<keyword evidence="2 8" id="KW-0812">Transmembrane</keyword>
<keyword evidence="3 8" id="KW-1133">Transmembrane helix</keyword>
<dbReference type="PANTHER" id="PTHR23519:SF1">
    <property type="entry name" value="AUTOPHAGY-RELATED PROTEIN 22"/>
    <property type="match status" value="1"/>
</dbReference>
<dbReference type="InterPro" id="IPR050495">
    <property type="entry name" value="ATG22/LtaA_families"/>
</dbReference>
<dbReference type="InterPro" id="IPR036259">
    <property type="entry name" value="MFS_trans_sf"/>
</dbReference>
<feature type="transmembrane region" description="Helical" evidence="8">
    <location>
        <begin position="247"/>
        <end position="277"/>
    </location>
</feature>
<dbReference type="PANTHER" id="PTHR23519">
    <property type="entry name" value="AUTOPHAGY-RELATED PROTEIN 22"/>
    <property type="match status" value="1"/>
</dbReference>
<dbReference type="InterPro" id="IPR011701">
    <property type="entry name" value="MFS"/>
</dbReference>
<feature type="transmembrane region" description="Helical" evidence="8">
    <location>
        <begin position="313"/>
        <end position="330"/>
    </location>
</feature>
<evidence type="ECO:0000256" key="5">
    <source>
        <dbReference type="ARBA" id="ARBA00038245"/>
    </source>
</evidence>
<evidence type="ECO:0000256" key="2">
    <source>
        <dbReference type="ARBA" id="ARBA00022692"/>
    </source>
</evidence>
<evidence type="ECO:0000256" key="1">
    <source>
        <dbReference type="ARBA" id="ARBA00004127"/>
    </source>
</evidence>
<feature type="transmembrane region" description="Helical" evidence="8">
    <location>
        <begin position="108"/>
        <end position="128"/>
    </location>
</feature>
<name>A0ABT1M2P7_9MYCO</name>
<evidence type="ECO:0000256" key="7">
    <source>
        <dbReference type="ARBA" id="ARBA00041534"/>
    </source>
</evidence>
<accession>A0ABT1M2P7</accession>
<keyword evidence="10" id="KW-1185">Reference proteome</keyword>
<evidence type="ECO:0000256" key="3">
    <source>
        <dbReference type="ARBA" id="ARBA00022989"/>
    </source>
</evidence>
<comment type="caution">
    <text evidence="9">The sequence shown here is derived from an EMBL/GenBank/DDBJ whole genome shotgun (WGS) entry which is preliminary data.</text>
</comment>
<feature type="transmembrane region" description="Helical" evidence="8">
    <location>
        <begin position="372"/>
        <end position="396"/>
    </location>
</feature>
<organism evidence="9 10">
    <name type="scientific">Mycolicibacterium arenosum</name>
    <dbReference type="NCBI Taxonomy" id="2952157"/>
    <lineage>
        <taxon>Bacteria</taxon>
        <taxon>Bacillati</taxon>
        <taxon>Actinomycetota</taxon>
        <taxon>Actinomycetes</taxon>
        <taxon>Mycobacteriales</taxon>
        <taxon>Mycobacteriaceae</taxon>
        <taxon>Mycolicibacterium</taxon>
    </lineage>
</organism>
<feature type="transmembrane region" description="Helical" evidence="8">
    <location>
        <begin position="402"/>
        <end position="421"/>
    </location>
</feature>
<feature type="transmembrane region" description="Helical" evidence="8">
    <location>
        <begin position="149"/>
        <end position="170"/>
    </location>
</feature>